<dbReference type="GO" id="GO:0016705">
    <property type="term" value="F:oxidoreductase activity, acting on paired donors, with incorporation or reduction of molecular oxygen"/>
    <property type="evidence" value="ECO:0007669"/>
    <property type="project" value="InterPro"/>
</dbReference>
<dbReference type="InterPro" id="IPR036396">
    <property type="entry name" value="Cyt_P450_sf"/>
</dbReference>
<dbReference type="GeneID" id="34574066"/>
<gene>
    <name evidence="2" type="ORF">PENARI_c004G09202</name>
</gene>
<dbReference type="OrthoDB" id="10029320at2759"/>
<dbReference type="Proteomes" id="UP000177622">
    <property type="component" value="Unassembled WGS sequence"/>
</dbReference>
<name>A0A1F5LQY5_PENAI</name>
<dbReference type="CDD" id="cd20626">
    <property type="entry name" value="CYP_Pc22g25500-like"/>
    <property type="match status" value="1"/>
</dbReference>
<keyword evidence="1" id="KW-1133">Transmembrane helix</keyword>
<dbReference type="GO" id="GO:0005506">
    <property type="term" value="F:iron ion binding"/>
    <property type="evidence" value="ECO:0007669"/>
    <property type="project" value="InterPro"/>
</dbReference>
<dbReference type="InterPro" id="IPR001128">
    <property type="entry name" value="Cyt_P450"/>
</dbReference>
<proteinExistence type="predicted"/>
<dbReference type="EMBL" id="LXJU01000004">
    <property type="protein sequence ID" value="OGE55359.1"/>
    <property type="molecule type" value="Genomic_DNA"/>
</dbReference>
<evidence type="ECO:0000256" key="1">
    <source>
        <dbReference type="SAM" id="Phobius"/>
    </source>
</evidence>
<evidence type="ECO:0000313" key="3">
    <source>
        <dbReference type="Proteomes" id="UP000177622"/>
    </source>
</evidence>
<keyword evidence="3" id="KW-1185">Reference proteome</keyword>
<evidence type="ECO:0000313" key="2">
    <source>
        <dbReference type="EMBL" id="OGE55359.1"/>
    </source>
</evidence>
<feature type="transmembrane region" description="Helical" evidence="1">
    <location>
        <begin position="12"/>
        <end position="29"/>
    </location>
</feature>
<dbReference type="RefSeq" id="XP_022490789.1">
    <property type="nucleotide sequence ID" value="XM_022629332.1"/>
</dbReference>
<sequence length="461" mass="52914">MSMFFTTLCPDLTWSLLILLSGFIIWLKLPSPKPQIFSDPAVCRQIIAGTFQQNNICNILSPHESRANPNKRLKIAFGINNAFTRTDSVHSGVFVEKASSLMKMSHSQWDDVSTTTRNIALGWIERGLPNPLFTCSCTCEHEDVKGDSSRINVTSMVQVLTMREVLWVMFDKKQQHNMCDMSLLKLAQSINRVWISSKSCRKSGVPKFEDDVQLRRCLFNVFGYYPSSPDDNPLNLILPAFETMWRVSLRLFLEIKSGSESQCPEWQDCMIEFSRQPKKLRCYIPGLALRWFPEEYDDNEEIESSSQKPIFRRLCLAKYLIFEALRLYTPTRRVHRAYQFSQGAGASRQILAADIEGCHTRSDIWGPDALEFHPRRWTALTTEQKEAFMPFGSSPFQCPAGRTFAPRMIGVLVGALLFAFDDYGKTWRLHCDDKKGLNRLMSTKRLDSRETYGDLYLIAAE</sequence>
<dbReference type="SUPFAM" id="SSF48264">
    <property type="entry name" value="Cytochrome P450"/>
    <property type="match status" value="1"/>
</dbReference>
<evidence type="ECO:0008006" key="4">
    <source>
        <dbReference type="Google" id="ProtNLM"/>
    </source>
</evidence>
<dbReference type="Gene3D" id="1.10.630.10">
    <property type="entry name" value="Cytochrome P450"/>
    <property type="match status" value="1"/>
</dbReference>
<dbReference type="GO" id="GO:0043386">
    <property type="term" value="P:mycotoxin biosynthetic process"/>
    <property type="evidence" value="ECO:0007669"/>
    <property type="project" value="UniProtKB-ARBA"/>
</dbReference>
<accession>A0A1F5LQY5</accession>
<dbReference type="GO" id="GO:0004497">
    <property type="term" value="F:monooxygenase activity"/>
    <property type="evidence" value="ECO:0007669"/>
    <property type="project" value="InterPro"/>
</dbReference>
<protein>
    <recommendedName>
        <fullName evidence="4">Cytochrome P450</fullName>
    </recommendedName>
</protein>
<keyword evidence="1" id="KW-0472">Membrane</keyword>
<reference evidence="2 3" key="1">
    <citation type="journal article" date="2016" name="Sci. Rep.">
        <title>Penicillium arizonense, a new, genome sequenced fungal species, reveals a high chemical diversity in secreted metabolites.</title>
        <authorList>
            <person name="Grijseels S."/>
            <person name="Nielsen J.C."/>
            <person name="Randelovic M."/>
            <person name="Nielsen J."/>
            <person name="Nielsen K.F."/>
            <person name="Workman M."/>
            <person name="Frisvad J.C."/>
        </authorList>
    </citation>
    <scope>NUCLEOTIDE SEQUENCE [LARGE SCALE GENOMIC DNA]</scope>
    <source>
        <strain evidence="2 3">CBS 141311</strain>
    </source>
</reference>
<keyword evidence="1" id="KW-0812">Transmembrane</keyword>
<dbReference type="GO" id="GO:0020037">
    <property type="term" value="F:heme binding"/>
    <property type="evidence" value="ECO:0007669"/>
    <property type="project" value="InterPro"/>
</dbReference>
<dbReference type="AlphaFoldDB" id="A0A1F5LQY5"/>
<dbReference type="STRING" id="1835702.A0A1F5LQY5"/>
<dbReference type="Pfam" id="PF00067">
    <property type="entry name" value="p450"/>
    <property type="match status" value="1"/>
</dbReference>
<organism evidence="2 3">
    <name type="scientific">Penicillium arizonense</name>
    <dbReference type="NCBI Taxonomy" id="1835702"/>
    <lineage>
        <taxon>Eukaryota</taxon>
        <taxon>Fungi</taxon>
        <taxon>Dikarya</taxon>
        <taxon>Ascomycota</taxon>
        <taxon>Pezizomycotina</taxon>
        <taxon>Eurotiomycetes</taxon>
        <taxon>Eurotiomycetidae</taxon>
        <taxon>Eurotiales</taxon>
        <taxon>Aspergillaceae</taxon>
        <taxon>Penicillium</taxon>
    </lineage>
</organism>
<comment type="caution">
    <text evidence="2">The sequence shown here is derived from an EMBL/GenBank/DDBJ whole genome shotgun (WGS) entry which is preliminary data.</text>
</comment>